<dbReference type="Pfam" id="PF13776">
    <property type="entry name" value="DUF4172"/>
    <property type="match status" value="1"/>
</dbReference>
<dbReference type="Proteomes" id="UP000007590">
    <property type="component" value="Chromosome"/>
</dbReference>
<dbReference type="KEGG" id="scn:Solca_1963"/>
<dbReference type="SUPFAM" id="SSF140931">
    <property type="entry name" value="Fic-like"/>
    <property type="match status" value="1"/>
</dbReference>
<evidence type="ECO:0000256" key="2">
    <source>
        <dbReference type="PIRSR" id="PIRSR640198-2"/>
    </source>
</evidence>
<dbReference type="AlphaFoldDB" id="H8KU42"/>
<name>H8KU42_SOLCM</name>
<keyword evidence="2" id="KW-0067">ATP-binding</keyword>
<feature type="domain" description="Fido" evidence="3">
    <location>
        <begin position="116"/>
        <end position="274"/>
    </location>
</feature>
<dbReference type="Gene3D" id="1.10.10.10">
    <property type="entry name" value="Winged helix-like DNA-binding domain superfamily/Winged helix DNA-binding domain"/>
    <property type="match status" value="1"/>
</dbReference>
<keyword evidence="2" id="KW-0547">Nucleotide-binding</keyword>
<dbReference type="PROSITE" id="PS51459">
    <property type="entry name" value="FIDO"/>
    <property type="match status" value="1"/>
</dbReference>
<gene>
    <name evidence="4" type="ordered locus">Solca_1963</name>
</gene>
<dbReference type="GO" id="GO:0005524">
    <property type="term" value="F:ATP binding"/>
    <property type="evidence" value="ECO:0007669"/>
    <property type="project" value="UniProtKB-KW"/>
</dbReference>
<feature type="active site" evidence="1">
    <location>
        <position position="209"/>
    </location>
</feature>
<dbReference type="eggNOG" id="COG3177">
    <property type="taxonomic scope" value="Bacteria"/>
</dbReference>
<evidence type="ECO:0000313" key="5">
    <source>
        <dbReference type="Proteomes" id="UP000007590"/>
    </source>
</evidence>
<dbReference type="Gene3D" id="1.10.3290.10">
    <property type="entry name" value="Fido-like domain"/>
    <property type="match status" value="1"/>
</dbReference>
<feature type="binding site" evidence="2">
    <location>
        <begin position="213"/>
        <end position="220"/>
    </location>
    <ligand>
        <name>ATP</name>
        <dbReference type="ChEBI" id="CHEBI:30616"/>
    </ligand>
</feature>
<dbReference type="EMBL" id="CP003349">
    <property type="protein sequence ID" value="AFD07022.1"/>
    <property type="molecule type" value="Genomic_DNA"/>
</dbReference>
<evidence type="ECO:0000313" key="4">
    <source>
        <dbReference type="EMBL" id="AFD07022.1"/>
    </source>
</evidence>
<reference evidence="4" key="1">
    <citation type="submission" date="2012-02" db="EMBL/GenBank/DDBJ databases">
        <title>The complete genome of Solitalea canadensis DSM 3403.</title>
        <authorList>
            <consortium name="US DOE Joint Genome Institute (JGI-PGF)"/>
            <person name="Lucas S."/>
            <person name="Copeland A."/>
            <person name="Lapidus A."/>
            <person name="Glavina del Rio T."/>
            <person name="Dalin E."/>
            <person name="Tice H."/>
            <person name="Bruce D."/>
            <person name="Goodwin L."/>
            <person name="Pitluck S."/>
            <person name="Peters L."/>
            <person name="Ovchinnikova G."/>
            <person name="Lu M."/>
            <person name="Kyrpides N."/>
            <person name="Mavromatis K."/>
            <person name="Ivanova N."/>
            <person name="Brettin T."/>
            <person name="Detter J.C."/>
            <person name="Han C."/>
            <person name="Larimer F."/>
            <person name="Land M."/>
            <person name="Hauser L."/>
            <person name="Markowitz V."/>
            <person name="Cheng J.-F."/>
            <person name="Hugenholtz P."/>
            <person name="Woyke T."/>
            <person name="Wu D."/>
            <person name="Spring S."/>
            <person name="Schroeder M."/>
            <person name="Kopitz M."/>
            <person name="Brambilla E."/>
            <person name="Klenk H.-P."/>
            <person name="Eisen J.A."/>
        </authorList>
    </citation>
    <scope>NUCLEOTIDE SEQUENCE</scope>
    <source>
        <strain evidence="4">DSM 3403</strain>
    </source>
</reference>
<dbReference type="PANTHER" id="PTHR13504">
    <property type="entry name" value="FIDO DOMAIN-CONTAINING PROTEIN DDB_G0283145"/>
    <property type="match status" value="1"/>
</dbReference>
<dbReference type="InterPro" id="IPR040198">
    <property type="entry name" value="Fido_containing"/>
</dbReference>
<dbReference type="PANTHER" id="PTHR13504:SF33">
    <property type="entry name" value="FIC FAMILY PROTEIN"/>
    <property type="match status" value="1"/>
</dbReference>
<sequence length="369" mass="42332">MRIMYIHLLSKWPEFIWDAEELMSPLATVRYKQGKLLGLMEQLGFNLRSEAVLQTLTQDVVKSSEIEGELLDIDQVRSSIARRLGMDVNGLIPSDRNVDGVVEMMLDATQQYDQLLDEERLFGWHSSLFPVGRSGMHRIVVGNWRNNSKNDPMQVVSGAIGRERVHFQAPDSDRIPQEMDVFLRWFNSDVRIDPVIKAAIAHLWFVTIHPFDDGNGRISRAIADIQLTRADGTSQRFYSMSRQIRLERNKYYNILEKTQSGDLNITGWLQWFLECLERAIDASDIVLSSVRRKAKLWSMPVAQTFNERQRLMLNKLLDGFEGKLTSSKWAKIAKCSHDTATRDIQDLINKGILSKDDSGGRSTNYLLNL</sequence>
<dbReference type="InterPro" id="IPR003812">
    <property type="entry name" value="Fido"/>
</dbReference>
<dbReference type="HOGENOM" id="CLU_041789_0_0_10"/>
<protein>
    <recommendedName>
        <fullName evidence="3">Fido domain-containing protein</fullName>
    </recommendedName>
</protein>
<dbReference type="Pfam" id="PF02661">
    <property type="entry name" value="Fic"/>
    <property type="match status" value="1"/>
</dbReference>
<dbReference type="STRING" id="929556.Solca_1963"/>
<evidence type="ECO:0000259" key="3">
    <source>
        <dbReference type="PROSITE" id="PS51459"/>
    </source>
</evidence>
<dbReference type="InterPro" id="IPR036597">
    <property type="entry name" value="Fido-like_dom_sf"/>
</dbReference>
<organism evidence="4 5">
    <name type="scientific">Solitalea canadensis (strain ATCC 29591 / DSM 3403 / JCM 21819 / LMG 8368 / NBRC 15130 / NCIMB 12057 / USAM 9D)</name>
    <name type="common">Flexibacter canadensis</name>
    <dbReference type="NCBI Taxonomy" id="929556"/>
    <lineage>
        <taxon>Bacteria</taxon>
        <taxon>Pseudomonadati</taxon>
        <taxon>Bacteroidota</taxon>
        <taxon>Sphingobacteriia</taxon>
        <taxon>Sphingobacteriales</taxon>
        <taxon>Sphingobacteriaceae</taxon>
        <taxon>Solitalea</taxon>
    </lineage>
</organism>
<feature type="binding site" evidence="2">
    <location>
        <begin position="251"/>
        <end position="252"/>
    </location>
    <ligand>
        <name>ATP</name>
        <dbReference type="ChEBI" id="CHEBI:30616"/>
    </ligand>
</feature>
<evidence type="ECO:0000256" key="1">
    <source>
        <dbReference type="PIRSR" id="PIRSR640198-1"/>
    </source>
</evidence>
<accession>H8KU42</accession>
<proteinExistence type="predicted"/>
<dbReference type="InterPro" id="IPR036388">
    <property type="entry name" value="WH-like_DNA-bd_sf"/>
</dbReference>
<keyword evidence="5" id="KW-1185">Reference proteome</keyword>
<dbReference type="InterPro" id="IPR025230">
    <property type="entry name" value="DUF4172"/>
</dbReference>